<name>A0A6A4GKS9_9AGAR</name>
<proteinExistence type="predicted"/>
<sequence length="53" mass="5946">MDTGIDSQPEGTQQQANRQDQLSTSTSRRSTARESNTRKIKVPCSRGFVLFMV</sequence>
<reference evidence="2" key="1">
    <citation type="journal article" date="2019" name="Environ. Microbiol.">
        <title>Fungal ecological strategies reflected in gene transcription - a case study of two litter decomposers.</title>
        <authorList>
            <person name="Barbi F."/>
            <person name="Kohler A."/>
            <person name="Barry K."/>
            <person name="Baskaran P."/>
            <person name="Daum C."/>
            <person name="Fauchery L."/>
            <person name="Ihrmark K."/>
            <person name="Kuo A."/>
            <person name="LaButti K."/>
            <person name="Lipzen A."/>
            <person name="Morin E."/>
            <person name="Grigoriev I.V."/>
            <person name="Henrissat B."/>
            <person name="Lindahl B."/>
            <person name="Martin F."/>
        </authorList>
    </citation>
    <scope>NUCLEOTIDE SEQUENCE</scope>
    <source>
        <strain evidence="2">JB14</strain>
    </source>
</reference>
<protein>
    <submittedName>
        <fullName evidence="2">Uncharacterized protein</fullName>
    </submittedName>
</protein>
<accession>A0A6A4GKS9</accession>
<feature type="region of interest" description="Disordered" evidence="1">
    <location>
        <begin position="1"/>
        <end position="41"/>
    </location>
</feature>
<organism evidence="2 3">
    <name type="scientific">Gymnopus androsaceus JB14</name>
    <dbReference type="NCBI Taxonomy" id="1447944"/>
    <lineage>
        <taxon>Eukaryota</taxon>
        <taxon>Fungi</taxon>
        <taxon>Dikarya</taxon>
        <taxon>Basidiomycota</taxon>
        <taxon>Agaricomycotina</taxon>
        <taxon>Agaricomycetes</taxon>
        <taxon>Agaricomycetidae</taxon>
        <taxon>Agaricales</taxon>
        <taxon>Marasmiineae</taxon>
        <taxon>Omphalotaceae</taxon>
        <taxon>Gymnopus</taxon>
    </lineage>
</organism>
<dbReference type="EMBL" id="ML769932">
    <property type="protein sequence ID" value="KAE9385917.1"/>
    <property type="molecule type" value="Genomic_DNA"/>
</dbReference>
<evidence type="ECO:0000313" key="2">
    <source>
        <dbReference type="EMBL" id="KAE9385917.1"/>
    </source>
</evidence>
<evidence type="ECO:0000313" key="3">
    <source>
        <dbReference type="Proteomes" id="UP000799118"/>
    </source>
</evidence>
<evidence type="ECO:0000256" key="1">
    <source>
        <dbReference type="SAM" id="MobiDB-lite"/>
    </source>
</evidence>
<keyword evidence="3" id="KW-1185">Reference proteome</keyword>
<feature type="compositionally biased region" description="Polar residues" evidence="1">
    <location>
        <begin position="1"/>
        <end position="22"/>
    </location>
</feature>
<dbReference type="Proteomes" id="UP000799118">
    <property type="component" value="Unassembled WGS sequence"/>
</dbReference>
<gene>
    <name evidence="2" type="ORF">BT96DRAFT_928578</name>
</gene>
<dbReference type="AlphaFoldDB" id="A0A6A4GKS9"/>